<dbReference type="CDD" id="cd00200">
    <property type="entry name" value="WD40"/>
    <property type="match status" value="1"/>
</dbReference>
<dbReference type="PROSITE" id="PS50294">
    <property type="entry name" value="WD_REPEATS_REGION"/>
    <property type="match status" value="5"/>
</dbReference>
<feature type="repeat" description="WD" evidence="3">
    <location>
        <begin position="90"/>
        <end position="131"/>
    </location>
</feature>
<evidence type="ECO:0000256" key="2">
    <source>
        <dbReference type="ARBA" id="ARBA00022737"/>
    </source>
</evidence>
<dbReference type="PROSITE" id="PS00678">
    <property type="entry name" value="WD_REPEATS_1"/>
    <property type="match status" value="3"/>
</dbReference>
<name>A0A926WG49_9NOST</name>
<dbReference type="PRINTS" id="PR00320">
    <property type="entry name" value="GPROTEINBRPT"/>
</dbReference>
<accession>A0A926WG49</accession>
<dbReference type="InterPro" id="IPR015943">
    <property type="entry name" value="WD40/YVTN_repeat-like_dom_sf"/>
</dbReference>
<evidence type="ECO:0000256" key="3">
    <source>
        <dbReference type="PROSITE-ProRule" id="PRU00221"/>
    </source>
</evidence>
<dbReference type="InterPro" id="IPR019775">
    <property type="entry name" value="WD40_repeat_CS"/>
</dbReference>
<dbReference type="Proteomes" id="UP000662185">
    <property type="component" value="Unassembled WGS sequence"/>
</dbReference>
<sequence>MIVKPRFWQILTAATLTASTFFNAVPLHPSIAENKVSTTQVTQAILTLSGHTAPLRTIVISPDGQTLASSGDDKTIKLWNLKTGELLRTLSGHTERVTSLVFTPDGRTLASSSLDNTIKLWNVETGKLNRNLTGHSASVISIAISPDGKTLASGSYDKTLRLWNLSNGKLVHSFKVFATAVVISPDGRNLISGNEDGTIKRWNLRTRKLIANLVPPKPKNPMFDSQRASSVISLAISADGQTLINGGYNDFHQSIQQTDGKNVKVWNLKTGKVVHNFTAELGSINAVALTPDGKSFITGGLGRKISIFDLKTGKLIRTIEGHAGGIYALAVSKDGKTLISGSGDKSIKVWQL</sequence>
<keyword evidence="1 3" id="KW-0853">WD repeat</keyword>
<reference evidence="6" key="1">
    <citation type="journal article" date="2020" name="ISME J.">
        <title>Comparative genomics reveals insights into cyanobacterial evolution and habitat adaptation.</title>
        <authorList>
            <person name="Chen M.Y."/>
            <person name="Teng W.K."/>
            <person name="Zhao L."/>
            <person name="Hu C.X."/>
            <person name="Zhou Y.K."/>
            <person name="Han B.P."/>
            <person name="Song L.R."/>
            <person name="Shu W.S."/>
        </authorList>
    </citation>
    <scope>NUCLEOTIDE SEQUENCE [LARGE SCALE GENOMIC DNA]</scope>
    <source>
        <strain evidence="6">FACHB-251</strain>
    </source>
</reference>
<evidence type="ECO:0000256" key="1">
    <source>
        <dbReference type="ARBA" id="ARBA00022574"/>
    </source>
</evidence>
<dbReference type="InterPro" id="IPR001680">
    <property type="entry name" value="WD40_rpt"/>
</dbReference>
<dbReference type="InterPro" id="IPR036322">
    <property type="entry name" value="WD40_repeat_dom_sf"/>
</dbReference>
<feature type="chain" id="PRO_5037089087" evidence="4">
    <location>
        <begin position="25"/>
        <end position="352"/>
    </location>
</feature>
<proteinExistence type="predicted"/>
<dbReference type="SMART" id="SM00320">
    <property type="entry name" value="WD40"/>
    <property type="match status" value="7"/>
</dbReference>
<evidence type="ECO:0000256" key="4">
    <source>
        <dbReference type="SAM" id="SignalP"/>
    </source>
</evidence>
<gene>
    <name evidence="5" type="ORF">H6G06_08555</name>
</gene>
<dbReference type="AlphaFoldDB" id="A0A926WG49"/>
<organism evidence="5 6">
    <name type="scientific">Anabaena sphaerica FACHB-251</name>
    <dbReference type="NCBI Taxonomy" id="2692883"/>
    <lineage>
        <taxon>Bacteria</taxon>
        <taxon>Bacillati</taxon>
        <taxon>Cyanobacteriota</taxon>
        <taxon>Cyanophyceae</taxon>
        <taxon>Nostocales</taxon>
        <taxon>Nostocaceae</taxon>
        <taxon>Anabaena</taxon>
    </lineage>
</organism>
<feature type="signal peptide" evidence="4">
    <location>
        <begin position="1"/>
        <end position="24"/>
    </location>
</feature>
<dbReference type="Gene3D" id="2.130.10.10">
    <property type="entry name" value="YVTN repeat-like/Quinoprotein amine dehydrogenase"/>
    <property type="match status" value="2"/>
</dbReference>
<dbReference type="PROSITE" id="PS50082">
    <property type="entry name" value="WD_REPEATS_2"/>
    <property type="match status" value="6"/>
</dbReference>
<dbReference type="SUPFAM" id="SSF50978">
    <property type="entry name" value="WD40 repeat-like"/>
    <property type="match status" value="1"/>
</dbReference>
<comment type="caution">
    <text evidence="5">The sequence shown here is derived from an EMBL/GenBank/DDBJ whole genome shotgun (WGS) entry which is preliminary data.</text>
</comment>
<evidence type="ECO:0000313" key="6">
    <source>
        <dbReference type="Proteomes" id="UP000662185"/>
    </source>
</evidence>
<keyword evidence="6" id="KW-1185">Reference proteome</keyword>
<dbReference type="RefSeq" id="WP_190559027.1">
    <property type="nucleotide sequence ID" value="NZ_JACJQU010000003.1"/>
</dbReference>
<dbReference type="PANTHER" id="PTHR19848">
    <property type="entry name" value="WD40 REPEAT PROTEIN"/>
    <property type="match status" value="1"/>
</dbReference>
<dbReference type="PANTHER" id="PTHR19848:SF8">
    <property type="entry name" value="F-BOX AND WD REPEAT DOMAIN CONTAINING 7"/>
    <property type="match status" value="1"/>
</dbReference>
<keyword evidence="2" id="KW-0677">Repeat</keyword>
<feature type="repeat" description="WD" evidence="3">
    <location>
        <begin position="179"/>
        <end position="212"/>
    </location>
</feature>
<dbReference type="Pfam" id="PF00400">
    <property type="entry name" value="WD40"/>
    <property type="match status" value="6"/>
</dbReference>
<evidence type="ECO:0000313" key="5">
    <source>
        <dbReference type="EMBL" id="MBD2293537.1"/>
    </source>
</evidence>
<protein>
    <submittedName>
        <fullName evidence="5">WD40 repeat domain-containing protein</fullName>
    </submittedName>
</protein>
<dbReference type="EMBL" id="JACJQU010000003">
    <property type="protein sequence ID" value="MBD2293537.1"/>
    <property type="molecule type" value="Genomic_DNA"/>
</dbReference>
<keyword evidence="4" id="KW-0732">Signal</keyword>
<feature type="repeat" description="WD" evidence="3">
    <location>
        <begin position="48"/>
        <end position="89"/>
    </location>
</feature>
<feature type="repeat" description="WD" evidence="3">
    <location>
        <begin position="319"/>
        <end position="352"/>
    </location>
</feature>
<feature type="repeat" description="WD" evidence="3">
    <location>
        <begin position="132"/>
        <end position="173"/>
    </location>
</feature>
<feature type="repeat" description="WD" evidence="3">
    <location>
        <begin position="277"/>
        <end position="318"/>
    </location>
</feature>
<dbReference type="InterPro" id="IPR020472">
    <property type="entry name" value="WD40_PAC1"/>
</dbReference>